<dbReference type="PANTHER" id="PTHR45700">
    <property type="entry name" value="UBIQUITIN-PROTEIN LIGASE E3C"/>
    <property type="match status" value="1"/>
</dbReference>
<dbReference type="GO" id="GO:0061630">
    <property type="term" value="F:ubiquitin protein ligase activity"/>
    <property type="evidence" value="ECO:0007669"/>
    <property type="project" value="UniProtKB-EC"/>
</dbReference>
<dbReference type="Pfam" id="PF16558">
    <property type="entry name" value="AZUL"/>
    <property type="match status" value="1"/>
</dbReference>
<feature type="region of interest" description="Disordered" evidence="8">
    <location>
        <begin position="1"/>
        <end position="29"/>
    </location>
</feature>
<dbReference type="InterPro" id="IPR044611">
    <property type="entry name" value="E3A/B/C-like"/>
</dbReference>
<dbReference type="CDD" id="cd00078">
    <property type="entry name" value="HECTc"/>
    <property type="match status" value="1"/>
</dbReference>
<evidence type="ECO:0000259" key="9">
    <source>
        <dbReference type="PROSITE" id="PS50237"/>
    </source>
</evidence>
<feature type="region of interest" description="Disordered" evidence="8">
    <location>
        <begin position="201"/>
        <end position="225"/>
    </location>
</feature>
<dbReference type="GO" id="GO:0005737">
    <property type="term" value="C:cytoplasm"/>
    <property type="evidence" value="ECO:0007669"/>
    <property type="project" value="UniProtKB-SubCell"/>
</dbReference>
<keyword evidence="6 7" id="KW-0833">Ubl conjugation pathway</keyword>
<feature type="compositionally biased region" description="Polar residues" evidence="8">
    <location>
        <begin position="201"/>
        <end position="216"/>
    </location>
</feature>
<dbReference type="Proteomes" id="UP001374579">
    <property type="component" value="Unassembled WGS sequence"/>
</dbReference>
<evidence type="ECO:0000256" key="7">
    <source>
        <dbReference type="PROSITE-ProRule" id="PRU00104"/>
    </source>
</evidence>
<evidence type="ECO:0000313" key="10">
    <source>
        <dbReference type="EMBL" id="KAK7097178.1"/>
    </source>
</evidence>
<dbReference type="SUPFAM" id="SSF56204">
    <property type="entry name" value="Hect, E3 ligase catalytic domain"/>
    <property type="match status" value="1"/>
</dbReference>
<evidence type="ECO:0000256" key="1">
    <source>
        <dbReference type="ARBA" id="ARBA00000885"/>
    </source>
</evidence>
<feature type="region of interest" description="Disordered" evidence="8">
    <location>
        <begin position="100"/>
        <end position="161"/>
    </location>
</feature>
<accession>A0AAN9B150</accession>
<dbReference type="InterPro" id="IPR035983">
    <property type="entry name" value="Hect_E3_ubiquitin_ligase"/>
</dbReference>
<keyword evidence="11" id="KW-1185">Reference proteome</keyword>
<dbReference type="EC" id="2.3.2.26" evidence="3"/>
<gene>
    <name evidence="10" type="ORF">V1264_004193</name>
</gene>
<dbReference type="InterPro" id="IPR000569">
    <property type="entry name" value="HECT_dom"/>
</dbReference>
<name>A0AAN9B150_9CAEN</name>
<dbReference type="FunFam" id="3.30.2160.10:FF:000004">
    <property type="entry name" value="probable E3 ubiquitin-protein ligase HERC4 isoform X1"/>
    <property type="match status" value="1"/>
</dbReference>
<dbReference type="PROSITE" id="PS50237">
    <property type="entry name" value="HECT"/>
    <property type="match status" value="1"/>
</dbReference>
<evidence type="ECO:0000313" key="11">
    <source>
        <dbReference type="Proteomes" id="UP001374579"/>
    </source>
</evidence>
<dbReference type="InterPro" id="IPR032353">
    <property type="entry name" value="AZUL"/>
</dbReference>
<feature type="domain" description="HECT" evidence="9">
    <location>
        <begin position="587"/>
        <end position="916"/>
    </location>
</feature>
<evidence type="ECO:0000256" key="3">
    <source>
        <dbReference type="ARBA" id="ARBA00012485"/>
    </source>
</evidence>
<dbReference type="AlphaFoldDB" id="A0AAN9B150"/>
<dbReference type="Gene3D" id="3.30.2410.10">
    <property type="entry name" value="Hect, E3 ligase catalytic domain"/>
    <property type="match status" value="1"/>
</dbReference>
<dbReference type="InterPro" id="IPR042556">
    <property type="entry name" value="AZUL_sf"/>
</dbReference>
<evidence type="ECO:0000256" key="4">
    <source>
        <dbReference type="ARBA" id="ARBA00022490"/>
    </source>
</evidence>
<comment type="caution">
    <text evidence="10">The sequence shown here is derived from an EMBL/GenBank/DDBJ whole genome shotgun (WGS) entry which is preliminary data.</text>
</comment>
<dbReference type="Gene3D" id="6.10.130.10">
    <property type="entry name" value="Ubiquitin-protein ligase E3A, N-terminal zinc-binding domain (AZUL)"/>
    <property type="match status" value="1"/>
</dbReference>
<dbReference type="SMART" id="SM00119">
    <property type="entry name" value="HECTc"/>
    <property type="match status" value="1"/>
</dbReference>
<dbReference type="FunFam" id="3.30.2410.10:FF:000003">
    <property type="entry name" value="probable E3 ubiquitin-protein ligase HERC4 isoform X1"/>
    <property type="match status" value="1"/>
</dbReference>
<dbReference type="PANTHER" id="PTHR45700:SF8">
    <property type="entry name" value="HECT-TYPE E3 UBIQUITIN TRANSFERASE"/>
    <property type="match status" value="1"/>
</dbReference>
<proteinExistence type="predicted"/>
<feature type="active site" description="Glycyl thioester intermediate" evidence="7">
    <location>
        <position position="884"/>
    </location>
</feature>
<protein>
    <recommendedName>
        <fullName evidence="3">HECT-type E3 ubiquitin transferase</fullName>
        <ecNumber evidence="3">2.3.2.26</ecNumber>
    </recommendedName>
</protein>
<comment type="subcellular location">
    <subcellularLocation>
        <location evidence="2">Cytoplasm</location>
    </subcellularLocation>
</comment>
<keyword evidence="4" id="KW-0963">Cytoplasm</keyword>
<reference evidence="10 11" key="1">
    <citation type="submission" date="2024-02" db="EMBL/GenBank/DDBJ databases">
        <title>Chromosome-scale genome assembly of the rough periwinkle Littorina saxatilis.</title>
        <authorList>
            <person name="De Jode A."/>
            <person name="Faria R."/>
            <person name="Formenti G."/>
            <person name="Sims Y."/>
            <person name="Smith T.P."/>
            <person name="Tracey A."/>
            <person name="Wood J.M.D."/>
            <person name="Zagrodzka Z.B."/>
            <person name="Johannesson K."/>
            <person name="Butlin R.K."/>
            <person name="Leder E.H."/>
        </authorList>
    </citation>
    <scope>NUCLEOTIDE SEQUENCE [LARGE SCALE GENOMIC DNA]</scope>
    <source>
        <strain evidence="10">Snail1</strain>
        <tissue evidence="10">Muscle</tissue>
    </source>
</reference>
<dbReference type="Gene3D" id="3.90.1750.10">
    <property type="entry name" value="Hect, E3 ligase catalytic domains"/>
    <property type="match status" value="1"/>
</dbReference>
<evidence type="ECO:0000256" key="2">
    <source>
        <dbReference type="ARBA" id="ARBA00004496"/>
    </source>
</evidence>
<evidence type="ECO:0000256" key="5">
    <source>
        <dbReference type="ARBA" id="ARBA00022679"/>
    </source>
</evidence>
<comment type="catalytic activity">
    <reaction evidence="1">
        <text>S-ubiquitinyl-[E2 ubiquitin-conjugating enzyme]-L-cysteine + [acceptor protein]-L-lysine = [E2 ubiquitin-conjugating enzyme]-L-cysteine + N(6)-ubiquitinyl-[acceptor protein]-L-lysine.</text>
        <dbReference type="EC" id="2.3.2.26"/>
    </reaction>
</comment>
<evidence type="ECO:0000256" key="6">
    <source>
        <dbReference type="ARBA" id="ARBA00022786"/>
    </source>
</evidence>
<dbReference type="GO" id="GO:0000209">
    <property type="term" value="P:protein polyubiquitination"/>
    <property type="evidence" value="ECO:0007669"/>
    <property type="project" value="InterPro"/>
</dbReference>
<keyword evidence="5" id="KW-0808">Transferase</keyword>
<dbReference type="Gene3D" id="3.30.2160.10">
    <property type="entry name" value="Hect, E3 ligase catalytic domain"/>
    <property type="match status" value="1"/>
</dbReference>
<organism evidence="10 11">
    <name type="scientific">Littorina saxatilis</name>
    <dbReference type="NCBI Taxonomy" id="31220"/>
    <lineage>
        <taxon>Eukaryota</taxon>
        <taxon>Metazoa</taxon>
        <taxon>Spiralia</taxon>
        <taxon>Lophotrochozoa</taxon>
        <taxon>Mollusca</taxon>
        <taxon>Gastropoda</taxon>
        <taxon>Caenogastropoda</taxon>
        <taxon>Littorinimorpha</taxon>
        <taxon>Littorinoidea</taxon>
        <taxon>Littorinidae</taxon>
        <taxon>Littorina</taxon>
    </lineage>
</organism>
<dbReference type="EMBL" id="JBAMIC010000013">
    <property type="protein sequence ID" value="KAK7097178.1"/>
    <property type="molecule type" value="Genomic_DNA"/>
</dbReference>
<evidence type="ECO:0000256" key="8">
    <source>
        <dbReference type="SAM" id="MobiDB-lite"/>
    </source>
</evidence>
<sequence length="916" mass="102678">MNPTNQEGGLHPASVCPVSGSGSDQDEMKRQAAAQLIQNYYMQLTDGCGDSDCDNLTCASCPDFTFKSVDRNKLALQAISLSRERARLCDGIPQKYAKFPVQETGGQQGVSPSGEGGSRSNDGAVAGVSGTSGRGGAKVKQGVTTPSPSSSVSSLSSKPVEDVHFLDEEKVSALIKEGQTTGNWHRLIRTIGSVFSNPESLMQSFHTSPASHSTTEPDPDKDIDDTETEAMHVDHSPVQECGDDFVPSVSAGNLSQGDVNAQADLPCSVDMDSLHRAYSQLLSLPDLPFQGPLINALISLSRALQMDFKYHHSVDKHPNLINIFVIIMEYPNLHSPEYLEAAFPAFCKALGLMPVSAQARLVKVWAWYGTQRLTEMLHMLQQLITVRIINHEGRWGRSFQLNDDEAISGACSVMKVVYYASLYGGVHDSPELLEVEKRMNEADMQNMAMEGAIGMEPKEQSQPREDPLGKELGIVPLNGRKPMIAAEEFVNEPLNEHIDISTDYAYYRSEPESKFSFMVHSFVLNTASKHMLMYFDNRIRMLQERRTSLLQTIMNGGPPMPYLRLQVRRNHVVEDALLHLEMRAMENPADLKKQLFVEFENEQGLDEGGVSKEFFQLIVEELFNPDFGMFTFNQETQQFWFNPSSFETESQFILIGIVLGLAIYNSCILHVQLPMVTYRKLLGKKGVFGDLMDVEPTLASSLQQILDYEGDDMEDVFMQTFRIGFQDIFVNSIQHDLKEGGGEIFLTQRNKREFVDLYADFILNKSIETQFRAFKKGFLMVTNESPLRYLFRPDEVEELVCGCKEYDFCALEQSTEYDGGFSSTSQSVRHFWEVVHEFSDEDKKRLLQFTTGCDRVPVGGLSKLKFIIARNGPDSDKLPTSHTCFNVLLLPDYSTKEKLKERLLKAVTYSQGFGML</sequence>
<feature type="compositionally biased region" description="Low complexity" evidence="8">
    <location>
        <begin position="143"/>
        <end position="157"/>
    </location>
</feature>
<dbReference type="Pfam" id="PF00632">
    <property type="entry name" value="HECT"/>
    <property type="match status" value="1"/>
</dbReference>